<dbReference type="RefSeq" id="WP_073134733.1">
    <property type="nucleotide sequence ID" value="NZ_FQZF01000011.1"/>
</dbReference>
<dbReference type="OrthoDB" id="9803238at2"/>
<dbReference type="SUPFAM" id="SSF53756">
    <property type="entry name" value="UDP-Glycosyltransferase/glycogen phosphorylase"/>
    <property type="match status" value="1"/>
</dbReference>
<gene>
    <name evidence="3" type="ORF">SAMN02745194_02265</name>
</gene>
<evidence type="ECO:0000256" key="1">
    <source>
        <dbReference type="RuleBase" id="RU003513"/>
    </source>
</evidence>
<keyword evidence="1" id="KW-0413">Isomerase</keyword>
<reference evidence="3 4" key="1">
    <citation type="submission" date="2016-11" db="EMBL/GenBank/DDBJ databases">
        <authorList>
            <person name="Jaros S."/>
            <person name="Januszkiewicz K."/>
            <person name="Wedrychowicz H."/>
        </authorList>
    </citation>
    <scope>NUCLEOTIDE SEQUENCE [LARGE SCALE GENOMIC DNA]</scope>
    <source>
        <strain evidence="3 4">DSM 14916</strain>
    </source>
</reference>
<feature type="domain" description="UDP-N-acetylglucosamine 2-epimerase" evidence="2">
    <location>
        <begin position="33"/>
        <end position="354"/>
    </location>
</feature>
<proteinExistence type="inferred from homology"/>
<dbReference type="PANTHER" id="PTHR43174:SF1">
    <property type="entry name" value="UDP-N-ACETYLGLUCOSAMINE 2-EPIMERASE"/>
    <property type="match status" value="1"/>
</dbReference>
<dbReference type="Pfam" id="PF02350">
    <property type="entry name" value="Epimerase_2"/>
    <property type="match status" value="1"/>
</dbReference>
<evidence type="ECO:0000313" key="4">
    <source>
        <dbReference type="Proteomes" id="UP000184387"/>
    </source>
</evidence>
<accession>A0A1M6I8Q3</accession>
<dbReference type="AlphaFoldDB" id="A0A1M6I8Q3"/>
<sequence length="367" mass="38391">MLPELHLIAAARPNLPKLAALLHALAEAPAICAPVLVHTGQHHDTAMFGGHLADLGLAPPDVSLGISGGGHAALTGRTMMACAELWAMRRPAMVVVAGDVDGTLAATLAARKLGIPVAHLEAGLRCGDLDMPEEINRRAVDAVSTLLWAPDEAAAARLLAEGHDPRAVRAVGNAMIDSLRRALPAARARALPARLIPGGYGVLTLHRPANVDSPDALRALLQAVASATRKLPLAWPVHPRTAQRLSEFGLTVPEGVMPLQPLGYLDFLGLIASARLVATDSGGVQEEAWALDLPCLTLRPSTERPVTLEAGTNRLVPPARLAEAVGAVLAGEWPRARPIPLWDGQAGARMVAHLAERLGAAHREVAA</sequence>
<dbReference type="PANTHER" id="PTHR43174">
    <property type="entry name" value="UDP-N-ACETYLGLUCOSAMINE 2-EPIMERASE"/>
    <property type="match status" value="1"/>
</dbReference>
<dbReference type="Proteomes" id="UP000184387">
    <property type="component" value="Unassembled WGS sequence"/>
</dbReference>
<dbReference type="GO" id="GO:0016853">
    <property type="term" value="F:isomerase activity"/>
    <property type="evidence" value="ECO:0007669"/>
    <property type="project" value="UniProtKB-KW"/>
</dbReference>
<comment type="similarity">
    <text evidence="1">Belongs to the UDP-N-acetylglucosamine 2-epimerase family.</text>
</comment>
<name>A0A1M6I8Q3_9PROT</name>
<dbReference type="NCBIfam" id="TIGR00236">
    <property type="entry name" value="wecB"/>
    <property type="match status" value="1"/>
</dbReference>
<dbReference type="InterPro" id="IPR003331">
    <property type="entry name" value="UDP_GlcNAc_Epimerase_2_dom"/>
</dbReference>
<dbReference type="Gene3D" id="3.40.50.2000">
    <property type="entry name" value="Glycogen Phosphorylase B"/>
    <property type="match status" value="2"/>
</dbReference>
<dbReference type="EMBL" id="FQZF01000011">
    <property type="protein sequence ID" value="SHJ30797.1"/>
    <property type="molecule type" value="Genomic_DNA"/>
</dbReference>
<organism evidence="3 4">
    <name type="scientific">Muricoccus roseus</name>
    <dbReference type="NCBI Taxonomy" id="198092"/>
    <lineage>
        <taxon>Bacteria</taxon>
        <taxon>Pseudomonadati</taxon>
        <taxon>Pseudomonadota</taxon>
        <taxon>Alphaproteobacteria</taxon>
        <taxon>Acetobacterales</taxon>
        <taxon>Roseomonadaceae</taxon>
        <taxon>Muricoccus</taxon>
    </lineage>
</organism>
<keyword evidence="4" id="KW-1185">Reference proteome</keyword>
<protein>
    <submittedName>
        <fullName evidence="3">UDP-N-acetylglucosamine 2-epimerase (Non-hydrolysing)</fullName>
    </submittedName>
</protein>
<evidence type="ECO:0000259" key="2">
    <source>
        <dbReference type="Pfam" id="PF02350"/>
    </source>
</evidence>
<dbReference type="InterPro" id="IPR029767">
    <property type="entry name" value="WecB-like"/>
</dbReference>
<evidence type="ECO:0000313" key="3">
    <source>
        <dbReference type="EMBL" id="SHJ30797.1"/>
    </source>
</evidence>
<dbReference type="CDD" id="cd03786">
    <property type="entry name" value="GTB_UDP-GlcNAc_2-Epimerase"/>
    <property type="match status" value="1"/>
</dbReference>
<dbReference type="STRING" id="198092.SAMN02745194_02265"/>